<evidence type="ECO:0000256" key="1">
    <source>
        <dbReference type="PROSITE-ProRule" id="PRU00175"/>
    </source>
</evidence>
<accession>A0A7S3LSG5</accession>
<dbReference type="PANTHER" id="PTHR23327">
    <property type="entry name" value="RING FINGER PROTEIN 127"/>
    <property type="match status" value="1"/>
</dbReference>
<dbReference type="EMBL" id="HBIN01013298">
    <property type="protein sequence ID" value="CAE0439878.1"/>
    <property type="molecule type" value="Transcribed_RNA"/>
</dbReference>
<dbReference type="GO" id="GO:0008270">
    <property type="term" value="F:zinc ion binding"/>
    <property type="evidence" value="ECO:0007669"/>
    <property type="project" value="UniProtKB-KW"/>
</dbReference>
<dbReference type="PROSITE" id="PS50089">
    <property type="entry name" value="ZF_RING_2"/>
    <property type="match status" value="1"/>
</dbReference>
<sequence>MEAEDFQCTLCLKLLYKPTTTICGHSFCLECFTQSLRYRAKCPICRSVLHAAFSSLAVSRDFSRLLEANFPKEYSQRRKEEEEKLLAKRRNKAGDEENSDNDEEDALLGTMVLCPVLPRQRLHLHIYEPRYRLMTQRCLEGSRRFGMLARASRGRTNTPASYGTEVEIVECEPLPGGRYYMEVVGRRVFHVLDSWTTDDYLTCKVEWVDLDEGSSPTASNGFSVRPIDPERTLALSANLEQMVEMWQSLVYERGYERNPDQLRRLYRDLGPMPPATSPGDRAMWVAALINPLPALGVAPEIRSNMLRATDVLERVEVVTEGIRSSLLYMKPTLFRTIASRTMTHAQKLFTFLFRHSWLILLGWWLAQRFPNFMPLPKSSLLLALRMVPPS</sequence>
<dbReference type="Gene3D" id="3.30.40.10">
    <property type="entry name" value="Zinc/RING finger domain, C3HC4 (zinc finger)"/>
    <property type="match status" value="1"/>
</dbReference>
<dbReference type="SUPFAM" id="SSF57850">
    <property type="entry name" value="RING/U-box"/>
    <property type="match status" value="1"/>
</dbReference>
<reference evidence="3" key="1">
    <citation type="submission" date="2021-01" db="EMBL/GenBank/DDBJ databases">
        <authorList>
            <person name="Corre E."/>
            <person name="Pelletier E."/>
            <person name="Niang G."/>
            <person name="Scheremetjew M."/>
            <person name="Finn R."/>
            <person name="Kale V."/>
            <person name="Holt S."/>
            <person name="Cochrane G."/>
            <person name="Meng A."/>
            <person name="Brown T."/>
            <person name="Cohen L."/>
        </authorList>
    </citation>
    <scope>NUCLEOTIDE SEQUENCE</scope>
    <source>
        <strain evidence="3">GSBS06</strain>
    </source>
</reference>
<dbReference type="Pfam" id="PF13923">
    <property type="entry name" value="zf-C3HC4_2"/>
    <property type="match status" value="1"/>
</dbReference>
<organism evidence="3">
    <name type="scientific">Aplanochytrium stocchinoi</name>
    <dbReference type="NCBI Taxonomy" id="215587"/>
    <lineage>
        <taxon>Eukaryota</taxon>
        <taxon>Sar</taxon>
        <taxon>Stramenopiles</taxon>
        <taxon>Bigyra</taxon>
        <taxon>Labyrinthulomycetes</taxon>
        <taxon>Thraustochytrida</taxon>
        <taxon>Thraustochytriidae</taxon>
        <taxon>Aplanochytrium</taxon>
    </lineage>
</organism>
<proteinExistence type="predicted"/>
<dbReference type="PANTHER" id="PTHR23327:SF42">
    <property type="entry name" value="LON PEPTIDASE N-TERMINAL DOMAIN AND RING FINGER PROTEIN C14F5.10C"/>
    <property type="match status" value="1"/>
</dbReference>
<keyword evidence="1" id="KW-0862">Zinc</keyword>
<gene>
    <name evidence="3" type="ORF">ASTO00021_LOCUS10039</name>
</gene>
<feature type="domain" description="RING-type" evidence="2">
    <location>
        <begin position="8"/>
        <end position="46"/>
    </location>
</feature>
<dbReference type="InterPro" id="IPR015947">
    <property type="entry name" value="PUA-like_sf"/>
</dbReference>
<protein>
    <recommendedName>
        <fullName evidence="2">RING-type domain-containing protein</fullName>
    </recommendedName>
</protein>
<dbReference type="CDD" id="cd16514">
    <property type="entry name" value="RING-HC_LONFs_rpt2"/>
    <property type="match status" value="1"/>
</dbReference>
<keyword evidence="1" id="KW-0863">Zinc-finger</keyword>
<dbReference type="AlphaFoldDB" id="A0A7S3LSG5"/>
<evidence type="ECO:0000313" key="3">
    <source>
        <dbReference type="EMBL" id="CAE0439878.1"/>
    </source>
</evidence>
<name>A0A7S3LSG5_9STRA</name>
<dbReference type="Gene3D" id="2.30.130.40">
    <property type="entry name" value="LON domain-like"/>
    <property type="match status" value="1"/>
</dbReference>
<dbReference type="GO" id="GO:0061630">
    <property type="term" value="F:ubiquitin protein ligase activity"/>
    <property type="evidence" value="ECO:0007669"/>
    <property type="project" value="TreeGrafter"/>
</dbReference>
<dbReference type="SMART" id="SM00464">
    <property type="entry name" value="LON"/>
    <property type="match status" value="1"/>
</dbReference>
<dbReference type="InterPro" id="IPR001841">
    <property type="entry name" value="Znf_RING"/>
</dbReference>
<keyword evidence="1" id="KW-0479">Metal-binding</keyword>
<dbReference type="SUPFAM" id="SSF88697">
    <property type="entry name" value="PUA domain-like"/>
    <property type="match status" value="1"/>
</dbReference>
<evidence type="ECO:0000259" key="2">
    <source>
        <dbReference type="PROSITE" id="PS50089"/>
    </source>
</evidence>
<dbReference type="InterPro" id="IPR046336">
    <property type="entry name" value="Lon_prtase_N_sf"/>
</dbReference>
<dbReference type="InterPro" id="IPR013083">
    <property type="entry name" value="Znf_RING/FYVE/PHD"/>
</dbReference>
<dbReference type="Pfam" id="PF02190">
    <property type="entry name" value="LON_substr_bdg"/>
    <property type="match status" value="1"/>
</dbReference>
<dbReference type="SMART" id="SM00184">
    <property type="entry name" value="RING"/>
    <property type="match status" value="1"/>
</dbReference>
<dbReference type="InterPro" id="IPR003111">
    <property type="entry name" value="Lon_prtase_N"/>
</dbReference>